<accession>A0A4U0UWZ9</accession>
<dbReference type="STRING" id="329885.A0A4U0UWZ9"/>
<dbReference type="AlphaFoldDB" id="A0A4U0UWZ9"/>
<feature type="compositionally biased region" description="Basic and acidic residues" evidence="1">
    <location>
        <begin position="83"/>
        <end position="102"/>
    </location>
</feature>
<evidence type="ECO:0000313" key="5">
    <source>
        <dbReference type="Proteomes" id="UP000310066"/>
    </source>
</evidence>
<reference evidence="4 5" key="1">
    <citation type="submission" date="2017-03" db="EMBL/GenBank/DDBJ databases">
        <title>Genomes of endolithic fungi from Antarctica.</title>
        <authorList>
            <person name="Coleine C."/>
            <person name="Masonjones S."/>
            <person name="Stajich J.E."/>
        </authorList>
    </citation>
    <scope>NUCLEOTIDE SEQUENCE [LARGE SCALE GENOMIC DNA]</scope>
    <source>
        <strain evidence="4 5">CCFEE 5311</strain>
    </source>
</reference>
<feature type="compositionally biased region" description="Polar residues" evidence="1">
    <location>
        <begin position="296"/>
        <end position="309"/>
    </location>
</feature>
<comment type="caution">
    <text evidence="4">The sequence shown here is derived from an EMBL/GenBank/DDBJ whole genome shotgun (WGS) entry which is preliminary data.</text>
</comment>
<feature type="region of interest" description="Disordered" evidence="1">
    <location>
        <begin position="296"/>
        <end position="361"/>
    </location>
</feature>
<dbReference type="EMBL" id="NAJP01000034">
    <property type="protein sequence ID" value="TKA40212.1"/>
    <property type="molecule type" value="Genomic_DNA"/>
</dbReference>
<feature type="compositionally biased region" description="Basic and acidic residues" evidence="1">
    <location>
        <begin position="20"/>
        <end position="31"/>
    </location>
</feature>
<feature type="compositionally biased region" description="Basic and acidic residues" evidence="1">
    <location>
        <begin position="49"/>
        <end position="63"/>
    </location>
</feature>
<evidence type="ECO:0000313" key="2">
    <source>
        <dbReference type="EMBL" id="KAK0326287.1"/>
    </source>
</evidence>
<gene>
    <name evidence="4" type="ORF">B0A54_10818</name>
    <name evidence="2" type="ORF">LTR82_003034</name>
    <name evidence="3" type="ORF">LTR91_000663</name>
</gene>
<dbReference type="Proteomes" id="UP001168146">
    <property type="component" value="Unassembled WGS sequence"/>
</dbReference>
<sequence>MANIDRFRPRHPLGPQIHAVPDREKAYDSAGKKLPWAYDTTGAFSQTENNDREQQARSREPAEKGAFGKSRGSRRNTSRSRSKTAEPKSVEDERRREQAAAEERVFGSMRKVVREETGRSALGEVDGNTVAQPNAPTTAAARGKMTDELEATEVLLYGFGEDLQWSAIDFYERVSGGGTILEDYDRTPQSQLRAFDPTHSISRSTLTRSPSKIALRKKNTWAGGEHWIKVTFSSREAAELVCERSPHIVKGHLVYAEPWQGRGPARDEPIHATQAGVQATSGNLPSSFSTNNLMVETSPNGSQTISSRTAAGEEDVEEPWQPRNVQGTSGGAASYGGSNSMSTSATLPSLAQPGSQQLQHRSNTGTLTRLPGAQRATLLPAEQALMPRPPKASWTAWLGGGEVIGTTVPRREDGAFDYERASLYWRACWWVDAVFGFDICGMRGD</sequence>
<keyword evidence="6" id="KW-1185">Reference proteome</keyword>
<feature type="compositionally biased region" description="Polar residues" evidence="1">
    <location>
        <begin position="343"/>
        <end position="361"/>
    </location>
</feature>
<dbReference type="Gene3D" id="3.30.70.330">
    <property type="match status" value="1"/>
</dbReference>
<evidence type="ECO:0000313" key="4">
    <source>
        <dbReference type="EMBL" id="TKA40212.1"/>
    </source>
</evidence>
<feature type="region of interest" description="Disordered" evidence="1">
    <location>
        <begin position="117"/>
        <end position="142"/>
    </location>
</feature>
<proteinExistence type="predicted"/>
<evidence type="ECO:0000313" key="3">
    <source>
        <dbReference type="EMBL" id="KAK1015638.1"/>
    </source>
</evidence>
<dbReference type="Proteomes" id="UP001175353">
    <property type="component" value="Unassembled WGS sequence"/>
</dbReference>
<reference evidence="2" key="2">
    <citation type="submission" date="2021-12" db="EMBL/GenBank/DDBJ databases">
        <title>Black yeast isolated from Biological Soil Crust.</title>
        <authorList>
            <person name="Kurbessoian T."/>
        </authorList>
    </citation>
    <scope>NUCLEOTIDE SEQUENCE</scope>
    <source>
        <strain evidence="2">CCFEE 5208</strain>
    </source>
</reference>
<name>A0A4U0UWZ9_9PEZI</name>
<dbReference type="OrthoDB" id="8033832at2759"/>
<feature type="compositionally biased region" description="Basic residues" evidence="1">
    <location>
        <begin position="71"/>
        <end position="82"/>
    </location>
</feature>
<dbReference type="InterPro" id="IPR012677">
    <property type="entry name" value="Nucleotide-bd_a/b_plait_sf"/>
</dbReference>
<protein>
    <submittedName>
        <fullName evidence="4">Uncharacterized protein</fullName>
    </submittedName>
</protein>
<feature type="region of interest" description="Disordered" evidence="1">
    <location>
        <begin position="1"/>
        <end position="102"/>
    </location>
</feature>
<dbReference type="EMBL" id="JASUXU010000005">
    <property type="protein sequence ID" value="KAK0326287.1"/>
    <property type="molecule type" value="Genomic_DNA"/>
</dbReference>
<evidence type="ECO:0000313" key="6">
    <source>
        <dbReference type="Proteomes" id="UP001175353"/>
    </source>
</evidence>
<dbReference type="Proteomes" id="UP000310066">
    <property type="component" value="Unassembled WGS sequence"/>
</dbReference>
<evidence type="ECO:0000256" key="1">
    <source>
        <dbReference type="SAM" id="MobiDB-lite"/>
    </source>
</evidence>
<dbReference type="EMBL" id="JAUJLE010000002">
    <property type="protein sequence ID" value="KAK1015638.1"/>
    <property type="molecule type" value="Genomic_DNA"/>
</dbReference>
<organism evidence="4 5">
    <name type="scientific">Friedmanniomyces endolithicus</name>
    <dbReference type="NCBI Taxonomy" id="329885"/>
    <lineage>
        <taxon>Eukaryota</taxon>
        <taxon>Fungi</taxon>
        <taxon>Dikarya</taxon>
        <taxon>Ascomycota</taxon>
        <taxon>Pezizomycotina</taxon>
        <taxon>Dothideomycetes</taxon>
        <taxon>Dothideomycetidae</taxon>
        <taxon>Mycosphaerellales</taxon>
        <taxon>Teratosphaeriaceae</taxon>
        <taxon>Friedmanniomyces</taxon>
    </lineage>
</organism>
<reference evidence="3" key="3">
    <citation type="submission" date="2023-06" db="EMBL/GenBank/DDBJ databases">
        <title>Black Yeasts Isolated from many extreme environments.</title>
        <authorList>
            <person name="Coleine C."/>
            <person name="Stajich J.E."/>
            <person name="Selbmann L."/>
        </authorList>
    </citation>
    <scope>NUCLEOTIDE SEQUENCE</scope>
    <source>
        <strain evidence="3">CCFEE 5200</strain>
    </source>
</reference>